<accession>A0A399T3T3</accession>
<evidence type="ECO:0000259" key="1">
    <source>
        <dbReference type="Pfam" id="PF01261"/>
    </source>
</evidence>
<dbReference type="InterPro" id="IPR013022">
    <property type="entry name" value="Xyl_isomerase-like_TIM-brl"/>
</dbReference>
<sequence>MSLTFSACQSTGKKSTEEQKSAKAEKFIGLQLWSVRDDMGKDAAATLKAVGEMGYKFVESAGYGDGKMYGMEPEAFKNLCESNGLKYLGAHTGQDVPTEEKWAETMAWWDTCIAAHKAAGVKWIVQPWMGSTGYESLDGLKRYCEYFNAVGEKCNAAGIRFGYHNHDKEFSTELEGKPVYDWMLELTDPAKVMFQLDLYWIVEGGKNALDYFDKYPGRFELWHIKDEKELGASGKMDFASVFAQREKAGCQYGVVEVERYDYEPLESCKKSIEYLKAQDYIDLYE</sequence>
<dbReference type="GO" id="GO:0016853">
    <property type="term" value="F:isomerase activity"/>
    <property type="evidence" value="ECO:0007669"/>
    <property type="project" value="UniProtKB-KW"/>
</dbReference>
<comment type="caution">
    <text evidence="2">The sequence shown here is derived from an EMBL/GenBank/DDBJ whole genome shotgun (WGS) entry which is preliminary data.</text>
</comment>
<feature type="domain" description="Xylose isomerase-like TIM barrel" evidence="1">
    <location>
        <begin position="48"/>
        <end position="277"/>
    </location>
</feature>
<keyword evidence="2" id="KW-0413">Isomerase</keyword>
<dbReference type="EMBL" id="QWGR01000003">
    <property type="protein sequence ID" value="RIJ49555.1"/>
    <property type="molecule type" value="Genomic_DNA"/>
</dbReference>
<dbReference type="InterPro" id="IPR036237">
    <property type="entry name" value="Xyl_isomerase-like_sf"/>
</dbReference>
<dbReference type="PANTHER" id="PTHR12110">
    <property type="entry name" value="HYDROXYPYRUVATE ISOMERASE"/>
    <property type="match status" value="1"/>
</dbReference>
<name>A0A399T3T3_9BACT</name>
<dbReference type="Gene3D" id="3.20.20.150">
    <property type="entry name" value="Divalent-metal-dependent TIM barrel enzymes"/>
    <property type="match status" value="1"/>
</dbReference>
<dbReference type="InterPro" id="IPR050312">
    <property type="entry name" value="IolE/XylAMocC-like"/>
</dbReference>
<dbReference type="AlphaFoldDB" id="A0A399T3T3"/>
<gene>
    <name evidence="2" type="ORF">D1614_07510</name>
</gene>
<proteinExistence type="predicted"/>
<reference evidence="2 3" key="1">
    <citation type="submission" date="2018-08" db="EMBL/GenBank/DDBJ databases">
        <title>Pallidiluteibacterium maritimus gen. nov., sp. nov., isolated from coastal sediment.</title>
        <authorList>
            <person name="Zhou L.Y."/>
        </authorList>
    </citation>
    <scope>NUCLEOTIDE SEQUENCE [LARGE SCALE GENOMIC DNA]</scope>
    <source>
        <strain evidence="2 3">XSD2</strain>
    </source>
</reference>
<dbReference type="Proteomes" id="UP000265926">
    <property type="component" value="Unassembled WGS sequence"/>
</dbReference>
<evidence type="ECO:0000313" key="2">
    <source>
        <dbReference type="EMBL" id="RIJ49555.1"/>
    </source>
</evidence>
<dbReference type="Pfam" id="PF01261">
    <property type="entry name" value="AP_endonuc_2"/>
    <property type="match status" value="1"/>
</dbReference>
<evidence type="ECO:0000313" key="3">
    <source>
        <dbReference type="Proteomes" id="UP000265926"/>
    </source>
</evidence>
<protein>
    <submittedName>
        <fullName evidence="2">Sugar phosphate isomerase/epimerase</fullName>
    </submittedName>
</protein>
<dbReference type="OrthoDB" id="9798407at2"/>
<organism evidence="2 3">
    <name type="scientific">Maribellus luteus</name>
    <dbReference type="NCBI Taxonomy" id="2305463"/>
    <lineage>
        <taxon>Bacteria</taxon>
        <taxon>Pseudomonadati</taxon>
        <taxon>Bacteroidota</taxon>
        <taxon>Bacteroidia</taxon>
        <taxon>Marinilabiliales</taxon>
        <taxon>Prolixibacteraceae</taxon>
        <taxon>Maribellus</taxon>
    </lineage>
</organism>
<dbReference type="SUPFAM" id="SSF51658">
    <property type="entry name" value="Xylose isomerase-like"/>
    <property type="match status" value="1"/>
</dbReference>
<dbReference type="PANTHER" id="PTHR12110:SF41">
    <property type="entry name" value="INOSOSE DEHYDRATASE"/>
    <property type="match status" value="1"/>
</dbReference>
<keyword evidence="3" id="KW-1185">Reference proteome</keyword>